<gene>
    <name evidence="1" type="ORF">RFI_38789</name>
</gene>
<proteinExistence type="predicted"/>
<dbReference type="AlphaFoldDB" id="X6LAY7"/>
<evidence type="ECO:0000313" key="1">
    <source>
        <dbReference type="EMBL" id="ETN98703.1"/>
    </source>
</evidence>
<feature type="non-terminal residue" evidence="1">
    <location>
        <position position="1"/>
    </location>
</feature>
<name>X6LAY7_RETFI</name>
<dbReference type="Proteomes" id="UP000023152">
    <property type="component" value="Unassembled WGS sequence"/>
</dbReference>
<dbReference type="EMBL" id="ASPP01045989">
    <property type="protein sequence ID" value="ETN98703.1"/>
    <property type="molecule type" value="Genomic_DNA"/>
</dbReference>
<accession>X6LAY7</accession>
<organism evidence="1 2">
    <name type="scientific">Reticulomyxa filosa</name>
    <dbReference type="NCBI Taxonomy" id="46433"/>
    <lineage>
        <taxon>Eukaryota</taxon>
        <taxon>Sar</taxon>
        <taxon>Rhizaria</taxon>
        <taxon>Retaria</taxon>
        <taxon>Foraminifera</taxon>
        <taxon>Monothalamids</taxon>
        <taxon>Reticulomyxidae</taxon>
        <taxon>Reticulomyxa</taxon>
    </lineage>
</organism>
<evidence type="ECO:0000313" key="2">
    <source>
        <dbReference type="Proteomes" id="UP000023152"/>
    </source>
</evidence>
<keyword evidence="2" id="KW-1185">Reference proteome</keyword>
<reference evidence="1 2" key="1">
    <citation type="journal article" date="2013" name="Curr. Biol.">
        <title>The Genome of the Foraminiferan Reticulomyxa filosa.</title>
        <authorList>
            <person name="Glockner G."/>
            <person name="Hulsmann N."/>
            <person name="Schleicher M."/>
            <person name="Noegel A.A."/>
            <person name="Eichinger L."/>
            <person name="Gallinger C."/>
            <person name="Pawlowski J."/>
            <person name="Sierra R."/>
            <person name="Euteneuer U."/>
            <person name="Pillet L."/>
            <person name="Moustafa A."/>
            <person name="Platzer M."/>
            <person name="Groth M."/>
            <person name="Szafranski K."/>
            <person name="Schliwa M."/>
        </authorList>
    </citation>
    <scope>NUCLEOTIDE SEQUENCE [LARGE SCALE GENOMIC DNA]</scope>
</reference>
<sequence length="171" mass="20254">YLIYVLKYELISKCSSKICSNYNKKNFKRYFCNESVIYVPVFFVSLEVQEIVATEQHQIFNELMTWLCIMLLKERMIYYTSEQQVTKDQLIYCCVGVKAKCILKLELDYAAECKVPARKRLKQLDERLMEILLDSLNRLVCKLVYEQNPTTLEETEEALALTQNRFEEIQG</sequence>
<protein>
    <submittedName>
        <fullName evidence="1">Uncharacterized protein</fullName>
    </submittedName>
</protein>
<comment type="caution">
    <text evidence="1">The sequence shown here is derived from an EMBL/GenBank/DDBJ whole genome shotgun (WGS) entry which is preliminary data.</text>
</comment>